<name>A0ABT5N3J5_9BURK</name>
<dbReference type="Pfam" id="PF04951">
    <property type="entry name" value="Peptidase_M55"/>
    <property type="match status" value="1"/>
</dbReference>
<proteinExistence type="predicted"/>
<dbReference type="CDD" id="cd08663">
    <property type="entry name" value="DAP_dppA_1"/>
    <property type="match status" value="1"/>
</dbReference>
<dbReference type="Gene3D" id="3.30.1360.130">
    <property type="entry name" value="Dipeptide transport protein"/>
    <property type="match status" value="1"/>
</dbReference>
<keyword evidence="2" id="KW-1185">Reference proteome</keyword>
<dbReference type="SUPFAM" id="SSF63992">
    <property type="entry name" value="Dipeptide transport protein"/>
    <property type="match status" value="1"/>
</dbReference>
<protein>
    <submittedName>
        <fullName evidence="1">M55 family metallopeptidase</fullName>
    </submittedName>
</protein>
<gene>
    <name evidence="1" type="ORF">PSQ40_18870</name>
</gene>
<organism evidence="1 2">
    <name type="scientific">Curvibacter cyanobacteriorum</name>
    <dbReference type="NCBI Taxonomy" id="3026422"/>
    <lineage>
        <taxon>Bacteria</taxon>
        <taxon>Pseudomonadati</taxon>
        <taxon>Pseudomonadota</taxon>
        <taxon>Betaproteobacteria</taxon>
        <taxon>Burkholderiales</taxon>
        <taxon>Comamonadaceae</taxon>
        <taxon>Curvibacter</taxon>
    </lineage>
</organism>
<dbReference type="PIRSF" id="PIRSF015853">
    <property type="entry name" value="Pep_DppA"/>
    <property type="match status" value="1"/>
</dbReference>
<evidence type="ECO:0000313" key="1">
    <source>
        <dbReference type="EMBL" id="MDD0840647.1"/>
    </source>
</evidence>
<dbReference type="InterPro" id="IPR007035">
    <property type="entry name" value="Peptidase_M55"/>
</dbReference>
<dbReference type="InterPro" id="IPR027476">
    <property type="entry name" value="DppA_N"/>
</dbReference>
<dbReference type="Gene3D" id="3.40.50.10780">
    <property type="entry name" value="Dipeptide transport protein"/>
    <property type="match status" value="1"/>
</dbReference>
<evidence type="ECO:0000313" key="2">
    <source>
        <dbReference type="Proteomes" id="UP001528673"/>
    </source>
</evidence>
<dbReference type="InterPro" id="IPR036177">
    <property type="entry name" value="Peptidase_M55_sf"/>
</dbReference>
<dbReference type="Proteomes" id="UP001528673">
    <property type="component" value="Unassembled WGS sequence"/>
</dbReference>
<accession>A0ABT5N3J5</accession>
<reference evidence="1 2" key="1">
    <citation type="submission" date="2023-02" db="EMBL/GenBank/DDBJ databases">
        <title>Bacterial whole genomic sequence of Curvibacter sp. HBC61.</title>
        <authorList>
            <person name="Le V."/>
            <person name="Ko S.-R."/>
            <person name="Ahn C.-Y."/>
            <person name="Oh H.-M."/>
        </authorList>
    </citation>
    <scope>NUCLEOTIDE SEQUENCE [LARGE SCALE GENOMIC DNA]</scope>
    <source>
        <strain evidence="1 2">HBC61</strain>
    </source>
</reference>
<dbReference type="RefSeq" id="WP_273953435.1">
    <property type="nucleotide sequence ID" value="NZ_JAQSIP010000011.1"/>
</dbReference>
<sequence length="286" mass="30145">MPSAPRILISMDIEGVAGVWRPEQTQAGNGEYERARRWMTQEANAAIRGAFAGGACAVLVNDSHGHFGNLLADELDPRAELIQGKPRRLGMMAGADQAIDGVLMVGWHARAKTRGVLAHTSNSFAFARVWLGGLELGEVGLYGALAGELGVPVLLVSGCDVMAPEAQALGPAVAVAVVKWSEGARSGRSLSPEAARELIEHQSQAAVQRCAQGSAPAPHRPVWAEPDLGQGLVLRVQCQTPALADVFSLWPGVQRDDGDTVHLRCASVQDAVRSLNALGAMSSVLR</sequence>
<dbReference type="EMBL" id="JAQSIP010000011">
    <property type="protein sequence ID" value="MDD0840647.1"/>
    <property type="molecule type" value="Genomic_DNA"/>
</dbReference>
<comment type="caution">
    <text evidence="1">The sequence shown here is derived from an EMBL/GenBank/DDBJ whole genome shotgun (WGS) entry which is preliminary data.</text>
</comment>